<dbReference type="InterPro" id="IPR029017">
    <property type="entry name" value="Enolase-like_N"/>
</dbReference>
<dbReference type="GO" id="GO:0046872">
    <property type="term" value="F:metal ion binding"/>
    <property type="evidence" value="ECO:0007669"/>
    <property type="project" value="UniProtKB-KW"/>
</dbReference>
<protein>
    <submittedName>
        <fullName evidence="5">O-succinylbenzoate synthase</fullName>
    </submittedName>
</protein>
<dbReference type="Gene3D" id="3.30.390.10">
    <property type="entry name" value="Enolase-like, N-terminal domain"/>
    <property type="match status" value="1"/>
</dbReference>
<evidence type="ECO:0000313" key="5">
    <source>
        <dbReference type="EMBL" id="HDR50219.1"/>
    </source>
</evidence>
<feature type="domain" description="OSBS enolase-like N-terminal" evidence="4">
    <location>
        <begin position="7"/>
        <end position="95"/>
    </location>
</feature>
<name>A0A831LKA3_9BACT</name>
<keyword evidence="1" id="KW-0479">Metal-binding</keyword>
<organism evidence="5">
    <name type="scientific">Mariniphaga anaerophila</name>
    <dbReference type="NCBI Taxonomy" id="1484053"/>
    <lineage>
        <taxon>Bacteria</taxon>
        <taxon>Pseudomonadati</taxon>
        <taxon>Bacteroidota</taxon>
        <taxon>Bacteroidia</taxon>
        <taxon>Marinilabiliales</taxon>
        <taxon>Prolixibacteraceae</taxon>
        <taxon>Mariniphaga</taxon>
    </lineage>
</organism>
<feature type="non-terminal residue" evidence="5">
    <location>
        <position position="144"/>
    </location>
</feature>
<proteinExistence type="predicted"/>
<reference evidence="5" key="1">
    <citation type="journal article" date="2020" name="mSystems">
        <title>Genome- and Community-Level Interaction Insights into Carbon Utilization and Element Cycling Functions of Hydrothermarchaeota in Hydrothermal Sediment.</title>
        <authorList>
            <person name="Zhou Z."/>
            <person name="Liu Y."/>
            <person name="Xu W."/>
            <person name="Pan J."/>
            <person name="Luo Z.H."/>
            <person name="Li M."/>
        </authorList>
    </citation>
    <scope>NUCLEOTIDE SEQUENCE [LARGE SCALE GENOMIC DNA]</scope>
    <source>
        <strain evidence="5">SpSt-1217</strain>
    </source>
</reference>
<sequence length="144" mass="16217">MKAHFKKYDLQFKRPASTSRGTYKTRTVWYFFLEENGKTGIGECAPLPGLSTETPEEVETLLNEICTNPSYFIENPAAIKNISSVRFAIETALLDLQNGGRQILFPSDFTEGEKGIAINGLIWMGEADFIMQQIHEKIEAGYQC</sequence>
<dbReference type="AlphaFoldDB" id="A0A831LKA3"/>
<accession>A0A831LKA3</accession>
<evidence type="ECO:0000256" key="3">
    <source>
        <dbReference type="ARBA" id="ARBA00023239"/>
    </source>
</evidence>
<gene>
    <name evidence="5" type="ORF">ENN90_01165</name>
</gene>
<comment type="caution">
    <text evidence="5">The sequence shown here is derived from an EMBL/GenBank/DDBJ whole genome shotgun (WGS) entry which is preliminary data.</text>
</comment>
<evidence type="ECO:0000259" key="4">
    <source>
        <dbReference type="Pfam" id="PF21508"/>
    </source>
</evidence>
<dbReference type="GO" id="GO:0016829">
    <property type="term" value="F:lyase activity"/>
    <property type="evidence" value="ECO:0007669"/>
    <property type="project" value="UniProtKB-KW"/>
</dbReference>
<keyword evidence="2" id="KW-0460">Magnesium</keyword>
<evidence type="ECO:0000256" key="1">
    <source>
        <dbReference type="ARBA" id="ARBA00022723"/>
    </source>
</evidence>
<evidence type="ECO:0000256" key="2">
    <source>
        <dbReference type="ARBA" id="ARBA00022842"/>
    </source>
</evidence>
<keyword evidence="3" id="KW-0456">Lyase</keyword>
<dbReference type="InterPro" id="IPR041338">
    <property type="entry name" value="OSBS_N"/>
</dbReference>
<dbReference type="Proteomes" id="UP000886047">
    <property type="component" value="Unassembled WGS sequence"/>
</dbReference>
<dbReference type="SUPFAM" id="SSF54826">
    <property type="entry name" value="Enolase N-terminal domain-like"/>
    <property type="match status" value="1"/>
</dbReference>
<dbReference type="EMBL" id="DSDK01000072">
    <property type="protein sequence ID" value="HDR50219.1"/>
    <property type="molecule type" value="Genomic_DNA"/>
</dbReference>
<dbReference type="Pfam" id="PF21508">
    <property type="entry name" value="MenC_N"/>
    <property type="match status" value="1"/>
</dbReference>